<dbReference type="InterPro" id="IPR029058">
    <property type="entry name" value="AB_hydrolase_fold"/>
</dbReference>
<protein>
    <submittedName>
        <fullName evidence="4">Esterase/lipase/thioesterase family protein</fullName>
    </submittedName>
</protein>
<evidence type="ECO:0000313" key="4">
    <source>
        <dbReference type="EMBL" id="ABC83268.1"/>
    </source>
</evidence>
<gene>
    <name evidence="4" type="ordered locus">Adeh_3502</name>
</gene>
<organism evidence="4 5">
    <name type="scientific">Anaeromyxobacter dehalogenans (strain 2CP-C)</name>
    <dbReference type="NCBI Taxonomy" id="290397"/>
    <lineage>
        <taxon>Bacteria</taxon>
        <taxon>Pseudomonadati</taxon>
        <taxon>Myxococcota</taxon>
        <taxon>Myxococcia</taxon>
        <taxon>Myxococcales</taxon>
        <taxon>Cystobacterineae</taxon>
        <taxon>Anaeromyxobacteraceae</taxon>
        <taxon>Anaeromyxobacter</taxon>
    </lineage>
</organism>
<dbReference type="Proteomes" id="UP000001935">
    <property type="component" value="Chromosome"/>
</dbReference>
<dbReference type="PANTHER" id="PTHR43358:SF4">
    <property type="entry name" value="ALPHA_BETA HYDROLASE FOLD-1 DOMAIN-CONTAINING PROTEIN"/>
    <property type="match status" value="1"/>
</dbReference>
<accession>Q2IFB3</accession>
<dbReference type="EMBL" id="CP000251">
    <property type="protein sequence ID" value="ABC83268.1"/>
    <property type="molecule type" value="Genomic_DNA"/>
</dbReference>
<feature type="region of interest" description="Disordered" evidence="1">
    <location>
        <begin position="290"/>
        <end position="315"/>
    </location>
</feature>
<dbReference type="SUPFAM" id="SSF53474">
    <property type="entry name" value="alpha/beta-Hydrolases"/>
    <property type="match status" value="1"/>
</dbReference>
<dbReference type="Pfam" id="PF00561">
    <property type="entry name" value="Abhydrolase_1"/>
    <property type="match status" value="1"/>
</dbReference>
<dbReference type="AlphaFoldDB" id="Q2IFB3"/>
<evidence type="ECO:0000256" key="2">
    <source>
        <dbReference type="SAM" id="SignalP"/>
    </source>
</evidence>
<keyword evidence="2" id="KW-0732">Signal</keyword>
<evidence type="ECO:0000256" key="1">
    <source>
        <dbReference type="SAM" id="MobiDB-lite"/>
    </source>
</evidence>
<sequence length="315" mass="32418">MTPTRSTLRPTRLRRLGVLLSIAAALAMCAPARAGRAPPADLDARPVELRSGSGSTIRGWLARGHPGAGAVLLLHGIGASAAEMAGRARFLAGAGYSVLAIDFRGHGASGSAQTTYGALESRDARAAVEWLRAALPGERIGVIGISMGGAAALLGAVPLKVDALVLESVYPTIDAAIRNRARAWLGPLGALLAPLVERLMLPRQGVRATDLRPVDRIGDQVAPLLVLAGAADPYTPLSESRALYRNARGPKALWEVPGAGHVDLHAFAPAEYERRVGGFLDRRLRAQTARAPAGAAPRAGGPLAAAPTGAATGTP</sequence>
<evidence type="ECO:0000313" key="5">
    <source>
        <dbReference type="Proteomes" id="UP000001935"/>
    </source>
</evidence>
<feature type="domain" description="AB hydrolase-1" evidence="3">
    <location>
        <begin position="70"/>
        <end position="169"/>
    </location>
</feature>
<dbReference type="ESTHER" id="anade-q2ifb3">
    <property type="family name" value="AlphaBeta_hydrolase"/>
</dbReference>
<dbReference type="eggNOG" id="COG1073">
    <property type="taxonomic scope" value="Bacteria"/>
</dbReference>
<reference evidence="4" key="1">
    <citation type="submission" date="2006-01" db="EMBL/GenBank/DDBJ databases">
        <title>Complete sequence of Anaeromyxobacter dehalogenans 2CP-C.</title>
        <authorList>
            <consortium name="US DOE Joint Genome Institute"/>
            <person name="Copeland A."/>
            <person name="Lucas S."/>
            <person name="Lapidus A."/>
            <person name="Barry K."/>
            <person name="Detter J.C."/>
            <person name="Glavina T."/>
            <person name="Hammon N."/>
            <person name="Israni S."/>
            <person name="Pitluck S."/>
            <person name="Brettin T."/>
            <person name="Bruce D."/>
            <person name="Han C."/>
            <person name="Tapia R."/>
            <person name="Gilna P."/>
            <person name="Kiss H."/>
            <person name="Schmutz J."/>
            <person name="Larimer F."/>
            <person name="Land M."/>
            <person name="Kyrpides N."/>
            <person name="Anderson I."/>
            <person name="Sanford R.A."/>
            <person name="Ritalahti K.M."/>
            <person name="Thomas H.S."/>
            <person name="Kirby J.R."/>
            <person name="Zhulin I.B."/>
            <person name="Loeffler F.E."/>
            <person name="Richardson P."/>
        </authorList>
    </citation>
    <scope>NUCLEOTIDE SEQUENCE</scope>
    <source>
        <strain evidence="4">2CP-C</strain>
    </source>
</reference>
<name>Q2IFB3_ANADE</name>
<dbReference type="STRING" id="290397.Adeh_3502"/>
<dbReference type="KEGG" id="ade:Adeh_3502"/>
<dbReference type="PANTHER" id="PTHR43358">
    <property type="entry name" value="ALPHA/BETA-HYDROLASE"/>
    <property type="match status" value="1"/>
</dbReference>
<proteinExistence type="predicted"/>
<dbReference type="RefSeq" id="WP_011422550.1">
    <property type="nucleotide sequence ID" value="NC_007760.1"/>
</dbReference>
<feature type="chain" id="PRO_5004210290" evidence="2">
    <location>
        <begin position="35"/>
        <end position="315"/>
    </location>
</feature>
<dbReference type="Gene3D" id="3.40.50.1820">
    <property type="entry name" value="alpha/beta hydrolase"/>
    <property type="match status" value="1"/>
</dbReference>
<evidence type="ECO:0000259" key="3">
    <source>
        <dbReference type="Pfam" id="PF00561"/>
    </source>
</evidence>
<dbReference type="HOGENOM" id="CLU_029375_6_2_7"/>
<dbReference type="InterPro" id="IPR000073">
    <property type="entry name" value="AB_hydrolase_1"/>
</dbReference>
<feature type="signal peptide" evidence="2">
    <location>
        <begin position="1"/>
        <end position="34"/>
    </location>
</feature>
<dbReference type="InterPro" id="IPR052920">
    <property type="entry name" value="DNA-binding_regulatory"/>
</dbReference>